<dbReference type="RefSeq" id="WP_088395138.1">
    <property type="nucleotide sequence ID" value="NZ_MTCZ01000335.1"/>
</dbReference>
<organism evidence="2 3">
    <name type="scientific">Flavobacterium davisii</name>
    <dbReference type="NCBI Taxonomy" id="2906077"/>
    <lineage>
        <taxon>Bacteria</taxon>
        <taxon>Pseudomonadati</taxon>
        <taxon>Bacteroidota</taxon>
        <taxon>Flavobacteriia</taxon>
        <taxon>Flavobacteriales</taxon>
        <taxon>Flavobacteriaceae</taxon>
        <taxon>Flavobacterium</taxon>
    </lineage>
</organism>
<feature type="domain" description="Cyclic nucleotide-binding" evidence="1">
    <location>
        <begin position="1"/>
        <end position="110"/>
    </location>
</feature>
<comment type="caution">
    <text evidence="2">The sequence shown here is derived from an EMBL/GenBank/DDBJ whole genome shotgun (WGS) entry which is preliminary data.</text>
</comment>
<proteinExistence type="predicted"/>
<dbReference type="CDD" id="cd00038">
    <property type="entry name" value="CAP_ED"/>
    <property type="match status" value="1"/>
</dbReference>
<dbReference type="InterPro" id="IPR014710">
    <property type="entry name" value="RmlC-like_jellyroll"/>
</dbReference>
<sequence>MKNLLIALLKKHQLFEEALLLKRNQYLVVNGSVDSHLYFVKEGSIKISVFDIEEQIIRFGYQGDFITCLDSFLSEKPTVFSIQAIKKTTVLKINKNKFKTLMYTNTENLKIWNALLENLVLQQLEREIDLLTVSAKKRLERVQERNPLVFQVIPHKLIANYLRMSPETLSRLKSLDVCQEKIK</sequence>
<evidence type="ECO:0000313" key="3">
    <source>
        <dbReference type="Proteomes" id="UP000197768"/>
    </source>
</evidence>
<dbReference type="Pfam" id="PF00027">
    <property type="entry name" value="cNMP_binding"/>
    <property type="match status" value="1"/>
</dbReference>
<accession>A0A246GET2</accession>
<dbReference type="PROSITE" id="PS50042">
    <property type="entry name" value="CNMP_BINDING_3"/>
    <property type="match status" value="1"/>
</dbReference>
<dbReference type="EMBL" id="MTCZ01000335">
    <property type="protein sequence ID" value="OWP82612.1"/>
    <property type="molecule type" value="Genomic_DNA"/>
</dbReference>
<gene>
    <name evidence="2" type="ORF">BWK59_14940</name>
</gene>
<protein>
    <submittedName>
        <fullName evidence="2">Crp/Fnr family transcriptional regulator</fullName>
    </submittedName>
</protein>
<dbReference type="Proteomes" id="UP000197768">
    <property type="component" value="Unassembled WGS sequence"/>
</dbReference>
<dbReference type="AlphaFoldDB" id="A0A246GET2"/>
<dbReference type="Gene3D" id="2.60.120.10">
    <property type="entry name" value="Jelly Rolls"/>
    <property type="match status" value="1"/>
</dbReference>
<name>A0A246GET2_9FLAO</name>
<evidence type="ECO:0000259" key="1">
    <source>
        <dbReference type="PROSITE" id="PS50042"/>
    </source>
</evidence>
<reference evidence="2 3" key="1">
    <citation type="journal article" date="2017" name="Infect. Genet. Evol.">
        <title>Comparative genome analysis of fish pathogen Flavobacterium columnare reveals extensive sequence diversity within the species.</title>
        <authorList>
            <person name="Kayansamruaj P."/>
            <person name="Dong H.T."/>
            <person name="Hirono I."/>
            <person name="Kondo H."/>
            <person name="Senapin S."/>
            <person name="Rodkhum C."/>
        </authorList>
    </citation>
    <scope>NUCLEOTIDE SEQUENCE [LARGE SCALE GENOMIC DNA]</scope>
    <source>
        <strain evidence="2 3">1215</strain>
    </source>
</reference>
<dbReference type="SUPFAM" id="SSF51206">
    <property type="entry name" value="cAMP-binding domain-like"/>
    <property type="match status" value="1"/>
</dbReference>
<dbReference type="InterPro" id="IPR000595">
    <property type="entry name" value="cNMP-bd_dom"/>
</dbReference>
<evidence type="ECO:0000313" key="2">
    <source>
        <dbReference type="EMBL" id="OWP82612.1"/>
    </source>
</evidence>
<dbReference type="InterPro" id="IPR018490">
    <property type="entry name" value="cNMP-bd_dom_sf"/>
</dbReference>